<evidence type="ECO:0000256" key="4">
    <source>
        <dbReference type="HAMAP-Rule" id="MF_00528"/>
    </source>
</evidence>
<keyword evidence="6" id="KW-1185">Reference proteome</keyword>
<feature type="site" description="Important for substrate specificity" evidence="4">
    <location>
        <position position="77"/>
    </location>
</feature>
<sequence>MIDHAHPLLLGSSSPRRRDILTTLGIPFRAIGAAVAEVRDEGESAEAYQERIVLAKLEAAVELPGAAGTGAVLVADTEVILDGQVLGKPRDEADGRLMLRSLSGRAHEVWTCFAIAGSRHDEPCQSLHLETVRTRVLFRHLADEEIASYSALGEGLDKAGAYAIQGVGAFVVERIEGSYMNVVGLPACEVILALRRTGLLPHFPIVESRLGMRGRISEPGA</sequence>
<dbReference type="GO" id="GO:0005737">
    <property type="term" value="C:cytoplasm"/>
    <property type="evidence" value="ECO:0007669"/>
    <property type="project" value="UniProtKB-SubCell"/>
</dbReference>
<accession>A0A0K1ERH2</accession>
<dbReference type="InterPro" id="IPR003697">
    <property type="entry name" value="Maf-like"/>
</dbReference>
<evidence type="ECO:0000313" key="5">
    <source>
        <dbReference type="EMBL" id="AKT43208.1"/>
    </source>
</evidence>
<feature type="site" description="Important for substrate specificity" evidence="4">
    <location>
        <position position="165"/>
    </location>
</feature>
<dbReference type="CDD" id="cd00555">
    <property type="entry name" value="Maf"/>
    <property type="match status" value="1"/>
</dbReference>
<dbReference type="OrthoDB" id="9807767at2"/>
<dbReference type="NCBIfam" id="TIGR00172">
    <property type="entry name" value="maf"/>
    <property type="match status" value="1"/>
</dbReference>
<comment type="function">
    <text evidence="4">Nucleoside triphosphate pyrophosphatase that hydrolyzes dTTP and UTP. May have a dual role in cell division arrest and in preventing the incorporation of modified nucleotides into cellular nucleic acids.</text>
</comment>
<comment type="similarity">
    <text evidence="4">Belongs to the Maf family. YhdE subfamily.</text>
</comment>
<feature type="active site" description="Proton acceptor" evidence="4">
    <location>
        <position position="76"/>
    </location>
</feature>
<dbReference type="RefSeq" id="WP_050434719.1">
    <property type="nucleotide sequence ID" value="NZ_CP012159.1"/>
</dbReference>
<dbReference type="HAMAP" id="MF_00528">
    <property type="entry name" value="Maf"/>
    <property type="match status" value="1"/>
</dbReference>
<dbReference type="PANTHER" id="PTHR43213:SF5">
    <property type="entry name" value="BIFUNCTIONAL DTTP_UTP PYROPHOSPHATASE_METHYLTRANSFERASE PROTEIN-RELATED"/>
    <property type="match status" value="1"/>
</dbReference>
<dbReference type="PANTHER" id="PTHR43213">
    <property type="entry name" value="BIFUNCTIONAL DTTP/UTP PYROPHOSPHATASE/METHYLTRANSFERASE PROTEIN-RELATED"/>
    <property type="match status" value="1"/>
</dbReference>
<reference evidence="5 6" key="1">
    <citation type="submission" date="2015-07" db="EMBL/GenBank/DDBJ databases">
        <title>Genome analysis of myxobacterium Chondromyces crocatus Cm c5 reveals a high potential for natural compound synthesis and the genetic basis for the loss of fruiting body formation.</title>
        <authorList>
            <person name="Zaburannyi N."/>
            <person name="Bunk B."/>
            <person name="Maier J."/>
            <person name="Overmann J."/>
            <person name="Mueller R."/>
        </authorList>
    </citation>
    <scope>NUCLEOTIDE SEQUENCE [LARGE SCALE GENOMIC DNA]</scope>
    <source>
        <strain evidence="5 6">Cm c5</strain>
    </source>
</reference>
<comment type="catalytic activity">
    <reaction evidence="4">
        <text>UTP + H2O = UMP + diphosphate + H(+)</text>
        <dbReference type="Rhea" id="RHEA:29395"/>
        <dbReference type="ChEBI" id="CHEBI:15377"/>
        <dbReference type="ChEBI" id="CHEBI:15378"/>
        <dbReference type="ChEBI" id="CHEBI:33019"/>
        <dbReference type="ChEBI" id="CHEBI:46398"/>
        <dbReference type="ChEBI" id="CHEBI:57865"/>
        <dbReference type="EC" id="3.6.1.9"/>
    </reaction>
</comment>
<keyword evidence="4" id="KW-0963">Cytoplasm</keyword>
<dbReference type="GO" id="GO:0009117">
    <property type="term" value="P:nucleotide metabolic process"/>
    <property type="evidence" value="ECO:0007669"/>
    <property type="project" value="UniProtKB-KW"/>
</dbReference>
<dbReference type="GO" id="GO:0036221">
    <property type="term" value="F:UTP diphosphatase activity"/>
    <property type="evidence" value="ECO:0007669"/>
    <property type="project" value="RHEA"/>
</dbReference>
<dbReference type="PATRIC" id="fig|52.7.peg.8170"/>
<keyword evidence="2 4" id="KW-0378">Hydrolase</keyword>
<dbReference type="AlphaFoldDB" id="A0A0K1ERH2"/>
<organism evidence="5 6">
    <name type="scientific">Chondromyces crocatus</name>
    <dbReference type="NCBI Taxonomy" id="52"/>
    <lineage>
        <taxon>Bacteria</taxon>
        <taxon>Pseudomonadati</taxon>
        <taxon>Myxococcota</taxon>
        <taxon>Polyangia</taxon>
        <taxon>Polyangiales</taxon>
        <taxon>Polyangiaceae</taxon>
        <taxon>Chondromyces</taxon>
    </lineage>
</organism>
<dbReference type="EC" id="3.6.1.9" evidence="4"/>
<dbReference type="SUPFAM" id="SSF52972">
    <property type="entry name" value="ITPase-like"/>
    <property type="match status" value="1"/>
</dbReference>
<comment type="cofactor">
    <cofactor evidence="1 4">
        <name>a divalent metal cation</name>
        <dbReference type="ChEBI" id="CHEBI:60240"/>
    </cofactor>
</comment>
<comment type="catalytic activity">
    <reaction evidence="4">
        <text>dTTP + H2O = dTMP + diphosphate + H(+)</text>
        <dbReference type="Rhea" id="RHEA:28534"/>
        <dbReference type="ChEBI" id="CHEBI:15377"/>
        <dbReference type="ChEBI" id="CHEBI:15378"/>
        <dbReference type="ChEBI" id="CHEBI:33019"/>
        <dbReference type="ChEBI" id="CHEBI:37568"/>
        <dbReference type="ChEBI" id="CHEBI:63528"/>
        <dbReference type="EC" id="3.6.1.9"/>
    </reaction>
</comment>
<evidence type="ECO:0000256" key="1">
    <source>
        <dbReference type="ARBA" id="ARBA00001968"/>
    </source>
</evidence>
<dbReference type="Proteomes" id="UP000067626">
    <property type="component" value="Chromosome"/>
</dbReference>
<evidence type="ECO:0000313" key="6">
    <source>
        <dbReference type="Proteomes" id="UP000067626"/>
    </source>
</evidence>
<dbReference type="InterPro" id="IPR029001">
    <property type="entry name" value="ITPase-like_fam"/>
</dbReference>
<dbReference type="Pfam" id="PF02545">
    <property type="entry name" value="Maf"/>
    <property type="match status" value="1"/>
</dbReference>
<dbReference type="GO" id="GO:0036218">
    <property type="term" value="F:dTTP diphosphatase activity"/>
    <property type="evidence" value="ECO:0007669"/>
    <property type="project" value="RHEA"/>
</dbReference>
<name>A0A0K1ERH2_CHOCO</name>
<proteinExistence type="inferred from homology"/>
<evidence type="ECO:0000256" key="2">
    <source>
        <dbReference type="ARBA" id="ARBA00022801"/>
    </source>
</evidence>
<gene>
    <name evidence="5" type="ORF">CMC5_074390</name>
</gene>
<keyword evidence="3 4" id="KW-0546">Nucleotide metabolism</keyword>
<comment type="subcellular location">
    <subcellularLocation>
        <location evidence="4">Cytoplasm</location>
    </subcellularLocation>
</comment>
<dbReference type="PIRSF" id="PIRSF006305">
    <property type="entry name" value="Maf"/>
    <property type="match status" value="1"/>
</dbReference>
<feature type="site" description="Important for substrate specificity" evidence="4">
    <location>
        <position position="16"/>
    </location>
</feature>
<dbReference type="Gene3D" id="3.90.950.10">
    <property type="match status" value="1"/>
</dbReference>
<dbReference type="KEGG" id="ccro:CMC5_074390"/>
<evidence type="ECO:0000256" key="3">
    <source>
        <dbReference type="ARBA" id="ARBA00023080"/>
    </source>
</evidence>
<dbReference type="EMBL" id="CP012159">
    <property type="protein sequence ID" value="AKT43208.1"/>
    <property type="molecule type" value="Genomic_DNA"/>
</dbReference>
<dbReference type="STRING" id="52.CMC5_074390"/>
<protein>
    <recommendedName>
        <fullName evidence="4">dTTP/UTP pyrophosphatase</fullName>
        <shortName evidence="4">dTTPase/UTPase</shortName>
        <ecNumber evidence="4">3.6.1.9</ecNumber>
    </recommendedName>
    <alternativeName>
        <fullName evidence="4">Nucleoside triphosphate pyrophosphatase</fullName>
    </alternativeName>
    <alternativeName>
        <fullName evidence="4">Nucleotide pyrophosphatase</fullName>
        <shortName evidence="4">Nucleotide PPase</shortName>
    </alternativeName>
</protein>
<comment type="caution">
    <text evidence="4">Lacks conserved residue(s) required for the propagation of feature annotation.</text>
</comment>